<evidence type="ECO:0000313" key="7">
    <source>
        <dbReference type="Proteomes" id="UP000295416"/>
    </source>
</evidence>
<proteinExistence type="inferred from homology"/>
<evidence type="ECO:0000313" key="6">
    <source>
        <dbReference type="EMBL" id="TCP29181.1"/>
    </source>
</evidence>
<protein>
    <recommendedName>
        <fullName evidence="4 5">Flagellar hook-basal body complex protein FliE</fullName>
    </recommendedName>
</protein>
<comment type="subcellular location">
    <subcellularLocation>
        <location evidence="1 4">Bacterial flagellum basal body</location>
    </subcellularLocation>
</comment>
<keyword evidence="6" id="KW-0969">Cilium</keyword>
<keyword evidence="3 4" id="KW-0975">Bacterial flagellum</keyword>
<evidence type="ECO:0000256" key="3">
    <source>
        <dbReference type="ARBA" id="ARBA00023143"/>
    </source>
</evidence>
<evidence type="ECO:0000256" key="1">
    <source>
        <dbReference type="ARBA" id="ARBA00004117"/>
    </source>
</evidence>
<evidence type="ECO:0000256" key="5">
    <source>
        <dbReference type="NCBIfam" id="TIGR00205"/>
    </source>
</evidence>
<dbReference type="NCBIfam" id="TIGR00205">
    <property type="entry name" value="fliE"/>
    <property type="match status" value="1"/>
</dbReference>
<keyword evidence="6" id="KW-0966">Cell projection</keyword>
<dbReference type="HAMAP" id="MF_00724">
    <property type="entry name" value="FliE"/>
    <property type="match status" value="1"/>
</dbReference>
<comment type="caution">
    <text evidence="6">The sequence shown here is derived from an EMBL/GenBank/DDBJ whole genome shotgun (WGS) entry which is preliminary data.</text>
</comment>
<evidence type="ECO:0000256" key="2">
    <source>
        <dbReference type="ARBA" id="ARBA00009272"/>
    </source>
</evidence>
<name>A0A4R2P5E2_9BACL</name>
<gene>
    <name evidence="4" type="primary">fliE</name>
    <name evidence="6" type="ORF">EV207_112106</name>
</gene>
<keyword evidence="6" id="KW-0282">Flagellum</keyword>
<dbReference type="PANTHER" id="PTHR34653:SF1">
    <property type="entry name" value="FLAGELLAR HOOK-BASAL BODY COMPLEX PROTEIN FLIE"/>
    <property type="match status" value="1"/>
</dbReference>
<dbReference type="Pfam" id="PF02049">
    <property type="entry name" value="FliE"/>
    <property type="match status" value="1"/>
</dbReference>
<comment type="similarity">
    <text evidence="2 4">Belongs to the FliE family.</text>
</comment>
<dbReference type="PRINTS" id="PR01006">
    <property type="entry name" value="FLGHOOKFLIE"/>
</dbReference>
<dbReference type="GO" id="GO:0071973">
    <property type="term" value="P:bacterial-type flagellum-dependent cell motility"/>
    <property type="evidence" value="ECO:0007669"/>
    <property type="project" value="InterPro"/>
</dbReference>
<dbReference type="Proteomes" id="UP000295416">
    <property type="component" value="Unassembled WGS sequence"/>
</dbReference>
<dbReference type="RefSeq" id="WP_132746069.1">
    <property type="nucleotide sequence ID" value="NZ_SLXK01000012.1"/>
</dbReference>
<organism evidence="6 7">
    <name type="scientific">Scopulibacillus darangshiensis</name>
    <dbReference type="NCBI Taxonomy" id="442528"/>
    <lineage>
        <taxon>Bacteria</taxon>
        <taxon>Bacillati</taxon>
        <taxon>Bacillota</taxon>
        <taxon>Bacilli</taxon>
        <taxon>Bacillales</taxon>
        <taxon>Sporolactobacillaceae</taxon>
        <taxon>Scopulibacillus</taxon>
    </lineage>
</organism>
<keyword evidence="7" id="KW-1185">Reference proteome</keyword>
<dbReference type="OrthoDB" id="9812413at2"/>
<evidence type="ECO:0000256" key="4">
    <source>
        <dbReference type="HAMAP-Rule" id="MF_00724"/>
    </source>
</evidence>
<accession>A0A4R2P5E2</accession>
<dbReference type="GO" id="GO:0009425">
    <property type="term" value="C:bacterial-type flagellum basal body"/>
    <property type="evidence" value="ECO:0007669"/>
    <property type="project" value="UniProtKB-SubCell"/>
</dbReference>
<dbReference type="AlphaFoldDB" id="A0A4R2P5E2"/>
<dbReference type="InterPro" id="IPR001624">
    <property type="entry name" value="FliE"/>
</dbReference>
<reference evidence="6 7" key="1">
    <citation type="submission" date="2019-03" db="EMBL/GenBank/DDBJ databases">
        <title>Genomic Encyclopedia of Type Strains, Phase IV (KMG-IV): sequencing the most valuable type-strain genomes for metagenomic binning, comparative biology and taxonomic classification.</title>
        <authorList>
            <person name="Goeker M."/>
        </authorList>
    </citation>
    <scope>NUCLEOTIDE SEQUENCE [LARGE SCALE GENOMIC DNA]</scope>
    <source>
        <strain evidence="6 7">DSM 19377</strain>
    </source>
</reference>
<dbReference type="GO" id="GO:0005198">
    <property type="term" value="F:structural molecule activity"/>
    <property type="evidence" value="ECO:0007669"/>
    <property type="project" value="UniProtKB-UniRule"/>
</dbReference>
<dbReference type="EMBL" id="SLXK01000012">
    <property type="protein sequence ID" value="TCP29181.1"/>
    <property type="molecule type" value="Genomic_DNA"/>
</dbReference>
<dbReference type="GO" id="GO:0003774">
    <property type="term" value="F:cytoskeletal motor activity"/>
    <property type="evidence" value="ECO:0007669"/>
    <property type="project" value="InterPro"/>
</dbReference>
<sequence length="97" mass="10707">MKALAIDLQGLKPAMEMKHLSPKSKVSFSNMLGKALDNVNVSEETANQMVTDMAAGKAGNLHNVMIAMEKSDILLQTTVEVRNKVIDAYQEIMRMQV</sequence>
<dbReference type="PANTHER" id="PTHR34653">
    <property type="match status" value="1"/>
</dbReference>